<dbReference type="InterPro" id="IPR050730">
    <property type="entry name" value="UBX_domain-protein"/>
</dbReference>
<dbReference type="InterPro" id="IPR029071">
    <property type="entry name" value="Ubiquitin-like_domsf"/>
</dbReference>
<dbReference type="CDD" id="cd02958">
    <property type="entry name" value="UAS"/>
    <property type="match status" value="1"/>
</dbReference>
<dbReference type="EMBL" id="JBJQND010000015">
    <property type="protein sequence ID" value="KAL3851976.1"/>
    <property type="molecule type" value="Genomic_DNA"/>
</dbReference>
<dbReference type="AlphaFoldDB" id="A0ABD3UR33"/>
<dbReference type="PROSITE" id="PS50033">
    <property type="entry name" value="UBX"/>
    <property type="match status" value="1"/>
</dbReference>
<feature type="compositionally biased region" description="Low complexity" evidence="2">
    <location>
        <begin position="48"/>
        <end position="63"/>
    </location>
</feature>
<dbReference type="CDD" id="cd14345">
    <property type="entry name" value="UBA_UBXD7"/>
    <property type="match status" value="1"/>
</dbReference>
<dbReference type="PANTHER" id="PTHR23322:SF6">
    <property type="entry name" value="UBX DOMAIN-CONTAINING PROTEIN 7"/>
    <property type="match status" value="1"/>
</dbReference>
<sequence length="526" mass="59107">MDNLIDEFCSITGAERDVGQKMLEVCSGNLALAIEMHMDEGDSGLEPAATCSSHSESAASSSSTNQEGPLGDVRAPIPQTNEILVEDVPVFGFRGRKRKSRSVFDGFRDFQAEAKQQEEMLLGQANKSKKRSLEDLFRPPIDIMYKGTFSNAKEAGMSQHRWLMVNVQNVQEFACQALNRDVWSSSAVKDIIKEHFIFWQVYYDSEEGKKFTQFYKVRDWPYVAILDPQTGENLVIWNSLDSASFCTLATEFLSQHPLTDTGFSQPAKQKIKEESSILDASENDQLNIAILASLHQQHTYSSGNKSRVLNVESDSESCSELETFSDSNSEQGDLQSVTEKDSVVSVCEDNSNGVVSETDLNTLSSSITSGSSMKSDNRIVEKHDHFVEENRKDITQGSSKDFRKTVKVSEVFETESSDVELSSPEKSTKKEDPVVTRDYRTYFGKDGDPKTNILFRFPDGRREQLVLPGSSRLMALVLFVESLGYPYECFEMVTQFPRRLLSELDLEATLQEVGLHQQESIFIQSR</sequence>
<dbReference type="FunFam" id="3.40.30.10:FF:000079">
    <property type="entry name" value="UBX domain-containing protein 7"/>
    <property type="match status" value="1"/>
</dbReference>
<dbReference type="Pfam" id="PF13899">
    <property type="entry name" value="Thioredoxin_7"/>
    <property type="match status" value="1"/>
</dbReference>
<keyword evidence="1" id="KW-0597">Phosphoprotein</keyword>
<dbReference type="SUPFAM" id="SSF52833">
    <property type="entry name" value="Thioredoxin-like"/>
    <property type="match status" value="1"/>
</dbReference>
<evidence type="ECO:0000256" key="2">
    <source>
        <dbReference type="SAM" id="MobiDB-lite"/>
    </source>
</evidence>
<dbReference type="GO" id="GO:0043130">
    <property type="term" value="F:ubiquitin binding"/>
    <property type="evidence" value="ECO:0007669"/>
    <property type="project" value="UniProtKB-ARBA"/>
</dbReference>
<reference evidence="4 5" key="1">
    <citation type="submission" date="2024-11" db="EMBL/GenBank/DDBJ databases">
        <title>Chromosome-level genome assembly of the freshwater bivalve Anodonta woodiana.</title>
        <authorList>
            <person name="Chen X."/>
        </authorList>
    </citation>
    <scope>NUCLEOTIDE SEQUENCE [LARGE SCALE GENOMIC DNA]</scope>
    <source>
        <strain evidence="4">MN2024</strain>
        <tissue evidence="4">Gills</tissue>
    </source>
</reference>
<feature type="region of interest" description="Disordered" evidence="2">
    <location>
        <begin position="41"/>
        <end position="75"/>
    </location>
</feature>
<dbReference type="SMART" id="SM00594">
    <property type="entry name" value="UAS"/>
    <property type="match status" value="1"/>
</dbReference>
<proteinExistence type="predicted"/>
<accession>A0ABD3UR33</accession>
<evidence type="ECO:0000256" key="1">
    <source>
        <dbReference type="ARBA" id="ARBA00022553"/>
    </source>
</evidence>
<organism evidence="4 5">
    <name type="scientific">Sinanodonta woodiana</name>
    <name type="common">Chinese pond mussel</name>
    <name type="synonym">Anodonta woodiana</name>
    <dbReference type="NCBI Taxonomy" id="1069815"/>
    <lineage>
        <taxon>Eukaryota</taxon>
        <taxon>Metazoa</taxon>
        <taxon>Spiralia</taxon>
        <taxon>Lophotrochozoa</taxon>
        <taxon>Mollusca</taxon>
        <taxon>Bivalvia</taxon>
        <taxon>Autobranchia</taxon>
        <taxon>Heteroconchia</taxon>
        <taxon>Palaeoheterodonta</taxon>
        <taxon>Unionida</taxon>
        <taxon>Unionoidea</taxon>
        <taxon>Unionidae</taxon>
        <taxon>Unioninae</taxon>
        <taxon>Sinanodonta</taxon>
    </lineage>
</organism>
<gene>
    <name evidence="4" type="ORF">ACJMK2_015666</name>
</gene>
<dbReference type="Gene3D" id="3.40.30.10">
    <property type="entry name" value="Glutaredoxin"/>
    <property type="match status" value="1"/>
</dbReference>
<dbReference type="Proteomes" id="UP001634394">
    <property type="component" value="Unassembled WGS sequence"/>
</dbReference>
<comment type="caution">
    <text evidence="4">The sequence shown here is derived from an EMBL/GenBank/DDBJ whole genome shotgun (WGS) entry which is preliminary data.</text>
</comment>
<protein>
    <recommendedName>
        <fullName evidence="3">UBX domain-containing protein</fullName>
    </recommendedName>
</protein>
<dbReference type="SUPFAM" id="SSF54236">
    <property type="entry name" value="Ubiquitin-like"/>
    <property type="match status" value="1"/>
</dbReference>
<dbReference type="CDD" id="cd01773">
    <property type="entry name" value="UBX_UBXN7"/>
    <property type="match status" value="1"/>
</dbReference>
<evidence type="ECO:0000259" key="3">
    <source>
        <dbReference type="PROSITE" id="PS50033"/>
    </source>
</evidence>
<feature type="domain" description="UBX" evidence="3">
    <location>
        <begin position="446"/>
        <end position="523"/>
    </location>
</feature>
<dbReference type="SMART" id="SM00166">
    <property type="entry name" value="UBX"/>
    <property type="match status" value="1"/>
</dbReference>
<keyword evidence="5" id="KW-1185">Reference proteome</keyword>
<evidence type="ECO:0000313" key="5">
    <source>
        <dbReference type="Proteomes" id="UP001634394"/>
    </source>
</evidence>
<dbReference type="Gene3D" id="3.10.20.90">
    <property type="entry name" value="Phosphatidylinositol 3-kinase Catalytic Subunit, Chain A, domain 1"/>
    <property type="match status" value="1"/>
</dbReference>
<name>A0ABD3UR33_SINWO</name>
<dbReference type="Gene3D" id="1.10.8.10">
    <property type="entry name" value="DNA helicase RuvA subunit, C-terminal domain"/>
    <property type="match status" value="1"/>
</dbReference>
<dbReference type="PANTHER" id="PTHR23322">
    <property type="entry name" value="FAS-ASSOCIATED PROTEIN"/>
    <property type="match status" value="1"/>
</dbReference>
<dbReference type="InterPro" id="IPR006577">
    <property type="entry name" value="UAS"/>
</dbReference>
<dbReference type="Pfam" id="PF00789">
    <property type="entry name" value="UBX"/>
    <property type="match status" value="1"/>
</dbReference>
<evidence type="ECO:0000313" key="4">
    <source>
        <dbReference type="EMBL" id="KAL3851976.1"/>
    </source>
</evidence>
<dbReference type="Pfam" id="PF14555">
    <property type="entry name" value="UBA_4"/>
    <property type="match status" value="1"/>
</dbReference>
<dbReference type="InterPro" id="IPR036249">
    <property type="entry name" value="Thioredoxin-like_sf"/>
</dbReference>
<dbReference type="InterPro" id="IPR001012">
    <property type="entry name" value="UBX_dom"/>
</dbReference>